<organism evidence="2 3">
    <name type="scientific">Mycolicibacterium hodleri</name>
    <dbReference type="NCBI Taxonomy" id="49897"/>
    <lineage>
        <taxon>Bacteria</taxon>
        <taxon>Bacillati</taxon>
        <taxon>Actinomycetota</taxon>
        <taxon>Actinomycetes</taxon>
        <taxon>Mycobacteriales</taxon>
        <taxon>Mycobacteriaceae</taxon>
        <taxon>Mycolicibacterium</taxon>
    </lineage>
</organism>
<dbReference type="GO" id="GO:0016779">
    <property type="term" value="F:nucleotidyltransferase activity"/>
    <property type="evidence" value="ECO:0007669"/>
    <property type="project" value="UniProtKB-ARBA"/>
</dbReference>
<proteinExistence type="predicted"/>
<evidence type="ECO:0000313" key="2">
    <source>
        <dbReference type="EMBL" id="TPG34553.1"/>
    </source>
</evidence>
<dbReference type="PANTHER" id="PTHR43777">
    <property type="entry name" value="MOLYBDENUM COFACTOR CYTIDYLYLTRANSFERASE"/>
    <property type="match status" value="1"/>
</dbReference>
<dbReference type="OrthoDB" id="4427994at2"/>
<evidence type="ECO:0000313" key="3">
    <source>
        <dbReference type="Proteomes" id="UP000320095"/>
    </source>
</evidence>
<evidence type="ECO:0000259" key="1">
    <source>
        <dbReference type="Pfam" id="PF12804"/>
    </source>
</evidence>
<dbReference type="AlphaFoldDB" id="A0A502EA72"/>
<feature type="domain" description="MobA-like NTP transferase" evidence="1">
    <location>
        <begin position="9"/>
        <end position="161"/>
    </location>
</feature>
<sequence length="181" mass="18176">MSRTRAVAGVVLAAGAGTRYGMPKVLAGQGAWLRAAVEALADGGCDDVVVVLGAAMVDVPPPARVVVAEDWQTGMSASLRAGLDAAGGAEVALLHLVDTPDVGADVVARVLDGVGASISGLARATYGGRPGHPVAIARRHWAALLVTLDGDEGGRTFLTSRNDVVAVECGDLASGVDVDEL</sequence>
<dbReference type="Pfam" id="PF12804">
    <property type="entry name" value="NTP_transf_3"/>
    <property type="match status" value="1"/>
</dbReference>
<dbReference type="Gene3D" id="3.90.550.10">
    <property type="entry name" value="Spore Coat Polysaccharide Biosynthesis Protein SpsA, Chain A"/>
    <property type="match status" value="1"/>
</dbReference>
<dbReference type="CDD" id="cd04182">
    <property type="entry name" value="GT_2_like_f"/>
    <property type="match status" value="1"/>
</dbReference>
<dbReference type="Proteomes" id="UP000320095">
    <property type="component" value="Unassembled WGS sequence"/>
</dbReference>
<gene>
    <name evidence="2" type="ORF">EAH80_13575</name>
</gene>
<keyword evidence="3" id="KW-1185">Reference proteome</keyword>
<reference evidence="2 3" key="1">
    <citation type="journal article" date="2019" name="Environ. Microbiol.">
        <title>Species interactions and distinct microbial communities in high Arctic permafrost affected cryosols are associated with the CH4 and CO2 gas fluxes.</title>
        <authorList>
            <person name="Altshuler I."/>
            <person name="Hamel J."/>
            <person name="Turney S."/>
            <person name="Magnuson E."/>
            <person name="Levesque R."/>
            <person name="Greer C."/>
            <person name="Whyte L.G."/>
        </authorList>
    </citation>
    <scope>NUCLEOTIDE SEQUENCE [LARGE SCALE GENOMIC DNA]</scope>
    <source>
        <strain evidence="2 3">S5.20</strain>
    </source>
</reference>
<dbReference type="PANTHER" id="PTHR43777:SF1">
    <property type="entry name" value="MOLYBDENUM COFACTOR CYTIDYLYLTRANSFERASE"/>
    <property type="match status" value="1"/>
</dbReference>
<dbReference type="InterPro" id="IPR029044">
    <property type="entry name" value="Nucleotide-diphossugar_trans"/>
</dbReference>
<dbReference type="InterPro" id="IPR025877">
    <property type="entry name" value="MobA-like_NTP_Trfase"/>
</dbReference>
<keyword evidence="2" id="KW-0808">Transferase</keyword>
<comment type="caution">
    <text evidence="2">The sequence shown here is derived from an EMBL/GenBank/DDBJ whole genome shotgun (WGS) entry which is preliminary data.</text>
</comment>
<dbReference type="EMBL" id="RCZG01000004">
    <property type="protein sequence ID" value="TPG34553.1"/>
    <property type="molecule type" value="Genomic_DNA"/>
</dbReference>
<dbReference type="SUPFAM" id="SSF53448">
    <property type="entry name" value="Nucleotide-diphospho-sugar transferases"/>
    <property type="match status" value="1"/>
</dbReference>
<name>A0A502EA72_9MYCO</name>
<dbReference type="RefSeq" id="WP_140691459.1">
    <property type="nucleotide sequence ID" value="NZ_RCZG01000004.1"/>
</dbReference>
<accession>A0A502EA72</accession>
<protein>
    <submittedName>
        <fullName evidence="2">Nucleotidyltransferase family protein</fullName>
    </submittedName>
</protein>